<comment type="subcellular location">
    <subcellularLocation>
        <location evidence="1">Cell membrane</location>
        <topology evidence="1">Peripheral membrane protein</topology>
    </subcellularLocation>
</comment>
<dbReference type="InterPro" id="IPR003439">
    <property type="entry name" value="ABC_transporter-like_ATP-bd"/>
</dbReference>
<evidence type="ECO:0000313" key="11">
    <source>
        <dbReference type="EMBL" id="MFD2611437.1"/>
    </source>
</evidence>
<dbReference type="GO" id="GO:0005524">
    <property type="term" value="F:ATP binding"/>
    <property type="evidence" value="ECO:0007669"/>
    <property type="project" value="UniProtKB-KW"/>
</dbReference>
<dbReference type="SMART" id="SM00382">
    <property type="entry name" value="AAA"/>
    <property type="match status" value="1"/>
</dbReference>
<evidence type="ECO:0000256" key="3">
    <source>
        <dbReference type="ARBA" id="ARBA00022475"/>
    </source>
</evidence>
<evidence type="ECO:0000259" key="10">
    <source>
        <dbReference type="PROSITE" id="PS50893"/>
    </source>
</evidence>
<dbReference type="PROSITE" id="PS50893">
    <property type="entry name" value="ABC_TRANSPORTER_2"/>
    <property type="match status" value="1"/>
</dbReference>
<dbReference type="InterPro" id="IPR027417">
    <property type="entry name" value="P-loop_NTPase"/>
</dbReference>
<dbReference type="SUPFAM" id="SSF52540">
    <property type="entry name" value="P-loop containing nucleoside triphosphate hydrolases"/>
    <property type="match status" value="1"/>
</dbReference>
<keyword evidence="7" id="KW-0408">Iron</keyword>
<keyword evidence="4" id="KW-0410">Iron transport</keyword>
<keyword evidence="9" id="KW-0472">Membrane</keyword>
<feature type="domain" description="ABC transporter" evidence="10">
    <location>
        <begin position="4"/>
        <end position="240"/>
    </location>
</feature>
<dbReference type="Gene3D" id="3.40.50.300">
    <property type="entry name" value="P-loop containing nucleotide triphosphate hydrolases"/>
    <property type="match status" value="1"/>
</dbReference>
<comment type="caution">
    <text evidence="11">The sequence shown here is derived from an EMBL/GenBank/DDBJ whole genome shotgun (WGS) entry which is preliminary data.</text>
</comment>
<evidence type="ECO:0000256" key="7">
    <source>
        <dbReference type="ARBA" id="ARBA00023004"/>
    </source>
</evidence>
<keyword evidence="6 11" id="KW-0067">ATP-binding</keyword>
<evidence type="ECO:0000256" key="6">
    <source>
        <dbReference type="ARBA" id="ARBA00022840"/>
    </source>
</evidence>
<keyword evidence="8" id="KW-0406">Ion transport</keyword>
<keyword evidence="5" id="KW-0547">Nucleotide-binding</keyword>
<keyword evidence="2" id="KW-0813">Transport</keyword>
<sequence length="281" mass="31184">MSQLTAEKLKVAYGSREIVKGLDLSIPKGQITAIVGPNGCGKSTLLKTMARILQPAGGQVILDGELIQKMPTAEVARKLAILPQTPEAPSGLTVEELVAYGRYPHQRGIRRMTQEDKNIVDWALNVTGMAEFRERPIEALSGGQRQRVWIALALAQDTELLLLDEPTTYLDLTHQLEVLLLLQKLNREQGRTIVMVLHDLNHAARFAHYMVALRDGRMVSEGRPEEVMTENTLKQVFQIDAHIHTDPRTGKPVCVTYDLLPGHPMAEAVPENGTLQKLLIV</sequence>
<evidence type="ECO:0000256" key="8">
    <source>
        <dbReference type="ARBA" id="ARBA00023065"/>
    </source>
</evidence>
<evidence type="ECO:0000256" key="1">
    <source>
        <dbReference type="ARBA" id="ARBA00004202"/>
    </source>
</evidence>
<dbReference type="CDD" id="cd03214">
    <property type="entry name" value="ABC_Iron-Siderophores_B12_Hemin"/>
    <property type="match status" value="1"/>
</dbReference>
<dbReference type="EMBL" id="JBHUME010000002">
    <property type="protein sequence ID" value="MFD2611437.1"/>
    <property type="molecule type" value="Genomic_DNA"/>
</dbReference>
<keyword evidence="12" id="KW-1185">Reference proteome</keyword>
<accession>A0ABW5PAZ5</accession>
<evidence type="ECO:0000256" key="2">
    <source>
        <dbReference type="ARBA" id="ARBA00022448"/>
    </source>
</evidence>
<reference evidence="12" key="1">
    <citation type="journal article" date="2019" name="Int. J. Syst. Evol. Microbiol.">
        <title>The Global Catalogue of Microorganisms (GCM) 10K type strain sequencing project: providing services to taxonomists for standard genome sequencing and annotation.</title>
        <authorList>
            <consortium name="The Broad Institute Genomics Platform"/>
            <consortium name="The Broad Institute Genome Sequencing Center for Infectious Disease"/>
            <person name="Wu L."/>
            <person name="Ma J."/>
        </authorList>
    </citation>
    <scope>NUCLEOTIDE SEQUENCE [LARGE SCALE GENOMIC DNA]</scope>
    <source>
        <strain evidence="12">KCTC 3950</strain>
    </source>
</reference>
<dbReference type="RefSeq" id="WP_377600048.1">
    <property type="nucleotide sequence ID" value="NZ_JBHUME010000002.1"/>
</dbReference>
<proteinExistence type="predicted"/>
<dbReference type="Pfam" id="PF00005">
    <property type="entry name" value="ABC_tran"/>
    <property type="match status" value="1"/>
</dbReference>
<keyword evidence="3" id="KW-1003">Cell membrane</keyword>
<dbReference type="InterPro" id="IPR017871">
    <property type="entry name" value="ABC_transporter-like_CS"/>
</dbReference>
<evidence type="ECO:0000313" key="12">
    <source>
        <dbReference type="Proteomes" id="UP001597541"/>
    </source>
</evidence>
<evidence type="ECO:0000256" key="5">
    <source>
        <dbReference type="ARBA" id="ARBA00022741"/>
    </source>
</evidence>
<protein>
    <submittedName>
        <fullName evidence="11">ABC transporter ATP-binding protein</fullName>
    </submittedName>
</protein>
<evidence type="ECO:0000256" key="9">
    <source>
        <dbReference type="ARBA" id="ARBA00023136"/>
    </source>
</evidence>
<dbReference type="InterPro" id="IPR003593">
    <property type="entry name" value="AAA+_ATPase"/>
</dbReference>
<dbReference type="Proteomes" id="UP001597541">
    <property type="component" value="Unassembled WGS sequence"/>
</dbReference>
<dbReference type="PROSITE" id="PS00211">
    <property type="entry name" value="ABC_TRANSPORTER_1"/>
    <property type="match status" value="1"/>
</dbReference>
<evidence type="ECO:0000256" key="4">
    <source>
        <dbReference type="ARBA" id="ARBA00022496"/>
    </source>
</evidence>
<dbReference type="PANTHER" id="PTHR42771">
    <property type="entry name" value="IRON(3+)-HYDROXAMATE IMPORT ATP-BINDING PROTEIN FHUC"/>
    <property type="match status" value="1"/>
</dbReference>
<gene>
    <name evidence="11" type="ORF">ACFSUF_03255</name>
</gene>
<dbReference type="InterPro" id="IPR051535">
    <property type="entry name" value="Siderophore_ABC-ATPase"/>
</dbReference>
<organism evidence="11 12">
    <name type="scientific">Paenibacillus gansuensis</name>
    <dbReference type="NCBI Taxonomy" id="306542"/>
    <lineage>
        <taxon>Bacteria</taxon>
        <taxon>Bacillati</taxon>
        <taxon>Bacillota</taxon>
        <taxon>Bacilli</taxon>
        <taxon>Bacillales</taxon>
        <taxon>Paenibacillaceae</taxon>
        <taxon>Paenibacillus</taxon>
    </lineage>
</organism>
<dbReference type="PANTHER" id="PTHR42771:SF4">
    <property type="entry name" value="IRON(3+)-HYDROXAMATE IMPORT ATP-BINDING PROTEIN FHUC"/>
    <property type="match status" value="1"/>
</dbReference>
<name>A0ABW5PAZ5_9BACL</name>